<accession>A0ABN7R958</accession>
<organism evidence="1 2">
    <name type="scientific">Dyadobacter linearis</name>
    <dbReference type="NCBI Taxonomy" id="2823330"/>
    <lineage>
        <taxon>Bacteria</taxon>
        <taxon>Pseudomonadati</taxon>
        <taxon>Bacteroidota</taxon>
        <taxon>Cytophagia</taxon>
        <taxon>Cytophagales</taxon>
        <taxon>Spirosomataceae</taxon>
        <taxon>Dyadobacter</taxon>
    </lineage>
</organism>
<proteinExistence type="predicted"/>
<protein>
    <submittedName>
        <fullName evidence="1">Uncharacterized protein</fullName>
    </submittedName>
</protein>
<evidence type="ECO:0000313" key="1">
    <source>
        <dbReference type="EMBL" id="CAG5069969.1"/>
    </source>
</evidence>
<name>A0ABN7R958_9BACT</name>
<reference evidence="1 2" key="1">
    <citation type="submission" date="2021-04" db="EMBL/GenBank/DDBJ databases">
        <authorList>
            <person name="Rodrigo-Torres L."/>
            <person name="Arahal R. D."/>
            <person name="Lucena T."/>
        </authorList>
    </citation>
    <scope>NUCLEOTIDE SEQUENCE [LARGE SCALE GENOMIC DNA]</scope>
    <source>
        <strain evidence="1 2">CECT 9623</strain>
    </source>
</reference>
<comment type="caution">
    <text evidence="1">The sequence shown here is derived from an EMBL/GenBank/DDBJ whole genome shotgun (WGS) entry which is preliminary data.</text>
</comment>
<dbReference type="EMBL" id="CAJRAU010000003">
    <property type="protein sequence ID" value="CAG5069969.1"/>
    <property type="molecule type" value="Genomic_DNA"/>
</dbReference>
<evidence type="ECO:0000313" key="2">
    <source>
        <dbReference type="Proteomes" id="UP000679725"/>
    </source>
</evidence>
<sequence length="68" mass="7455">MSRRLKPTAIDADVIDLFLKSINTRRLQPTESIPNPLRGGYFSKSASDVFLIINLNPTPGPGVLSLCK</sequence>
<dbReference type="Proteomes" id="UP000679725">
    <property type="component" value="Unassembled WGS sequence"/>
</dbReference>
<gene>
    <name evidence="1" type="ORF">DYBT9623_02709</name>
</gene>
<keyword evidence="2" id="KW-1185">Reference proteome</keyword>